<dbReference type="EMBL" id="SZQA01000001">
    <property type="protein sequence ID" value="TKK91465.1"/>
    <property type="molecule type" value="Genomic_DNA"/>
</dbReference>
<dbReference type="Pfam" id="PF21181">
    <property type="entry name" value="SsfX3_N"/>
    <property type="match status" value="1"/>
</dbReference>
<feature type="domain" description="SsfX3-like N-terminal" evidence="2">
    <location>
        <begin position="12"/>
        <end position="141"/>
    </location>
</feature>
<dbReference type="InterPro" id="IPR048977">
    <property type="entry name" value="SsfX3-like_N"/>
</dbReference>
<proteinExistence type="predicted"/>
<dbReference type="InterPro" id="IPR036514">
    <property type="entry name" value="SGNH_hydro_sf"/>
</dbReference>
<evidence type="ECO:0000313" key="3">
    <source>
        <dbReference type="EMBL" id="TKK91465.1"/>
    </source>
</evidence>
<dbReference type="SUPFAM" id="SSF52266">
    <property type="entry name" value="SGNH hydrolase"/>
    <property type="match status" value="1"/>
</dbReference>
<evidence type="ECO:0000313" key="4">
    <source>
        <dbReference type="Proteomes" id="UP000308705"/>
    </source>
</evidence>
<dbReference type="Pfam" id="PF13472">
    <property type="entry name" value="Lipase_GDSL_2"/>
    <property type="match status" value="1"/>
</dbReference>
<comment type="caution">
    <text evidence="3">The sequence shown here is derived from an EMBL/GenBank/DDBJ whole genome shotgun (WGS) entry which is preliminary data.</text>
</comment>
<sequence length="387" mass="41815">MITTAFDDRLVRGVAELERTPRGVRLHRLPGRVRDLFPDPQLSMMEAQPSGARLAFTTAARTIELVVHPTRVAYRGADRPRGGIDLVVDGELVAEVRLADGDLVEVDLETGATRFRPGPSQTVSFQGLGPNDKDIEIWLPHNEGLELVELRTDEPVRPVDAKGPLWVHHGSSISHGSNASGPTQIWPVVAARRAGVELHNLGLGGSALVDPFTARVLRDSAADLISVKLGINVVNLDAMRLRAFVPAVHGFLDTIRDGHPDTPLLVISPILCPIHEDTPGPGAVDPATLGTDQVRFTATGRPGDRELGRLTLRVIRDALASLVERRGDDPNLHYLDGTALYGEVDAAEHPLPDALHPDTATHQLIGRRFADYAFAPGGPFVRTYSAV</sequence>
<dbReference type="RefSeq" id="WP_137245153.1">
    <property type="nucleotide sequence ID" value="NZ_SZQA01000001.1"/>
</dbReference>
<feature type="domain" description="SGNH hydrolase-type esterase" evidence="1">
    <location>
        <begin position="170"/>
        <end position="364"/>
    </location>
</feature>
<dbReference type="Gene3D" id="2.60.120.260">
    <property type="entry name" value="Galactose-binding domain-like"/>
    <property type="match status" value="1"/>
</dbReference>
<evidence type="ECO:0000259" key="2">
    <source>
        <dbReference type="Pfam" id="PF21181"/>
    </source>
</evidence>
<dbReference type="Gene3D" id="3.40.50.1110">
    <property type="entry name" value="SGNH hydrolase"/>
    <property type="match status" value="1"/>
</dbReference>
<evidence type="ECO:0000259" key="1">
    <source>
        <dbReference type="Pfam" id="PF13472"/>
    </source>
</evidence>
<dbReference type="Proteomes" id="UP000308705">
    <property type="component" value="Unassembled WGS sequence"/>
</dbReference>
<protein>
    <submittedName>
        <fullName evidence="3">Lipase</fullName>
    </submittedName>
</protein>
<name>A0A4U3MPC6_9ACTN</name>
<gene>
    <name evidence="3" type="ORF">FDA94_01385</name>
</gene>
<organism evidence="3 4">
    <name type="scientific">Herbidospora galbida</name>
    <dbReference type="NCBI Taxonomy" id="2575442"/>
    <lineage>
        <taxon>Bacteria</taxon>
        <taxon>Bacillati</taxon>
        <taxon>Actinomycetota</taxon>
        <taxon>Actinomycetes</taxon>
        <taxon>Streptosporangiales</taxon>
        <taxon>Streptosporangiaceae</taxon>
        <taxon>Herbidospora</taxon>
    </lineage>
</organism>
<dbReference type="InterPro" id="IPR013830">
    <property type="entry name" value="SGNH_hydro"/>
</dbReference>
<reference evidence="3 4" key="1">
    <citation type="submission" date="2019-04" db="EMBL/GenBank/DDBJ databases">
        <title>Herbidospora sp. NEAU-GS14.nov., a novel actinomycete isolated from soil.</title>
        <authorList>
            <person name="Han L."/>
        </authorList>
    </citation>
    <scope>NUCLEOTIDE SEQUENCE [LARGE SCALE GENOMIC DNA]</scope>
    <source>
        <strain evidence="3 4">NEAU-GS14</strain>
    </source>
</reference>
<keyword evidence="4" id="KW-1185">Reference proteome</keyword>
<accession>A0A4U3MPC6</accession>
<dbReference type="OrthoDB" id="2060945at2"/>
<dbReference type="AlphaFoldDB" id="A0A4U3MPC6"/>